<evidence type="ECO:0000256" key="1">
    <source>
        <dbReference type="SAM" id="Coils"/>
    </source>
</evidence>
<feature type="domain" description="Protein kinase" evidence="3">
    <location>
        <begin position="225"/>
        <end position="495"/>
    </location>
</feature>
<dbReference type="EMBL" id="PDXB01000019">
    <property type="protein sequence ID" value="RYN25396.1"/>
    <property type="molecule type" value="Genomic_DNA"/>
</dbReference>
<comment type="caution">
    <text evidence="4">The sequence shown here is derived from an EMBL/GenBank/DDBJ whole genome shotgun (WGS) entry which is preliminary data.</text>
</comment>
<feature type="compositionally biased region" description="Polar residues" evidence="2">
    <location>
        <begin position="528"/>
        <end position="548"/>
    </location>
</feature>
<feature type="coiled-coil region" evidence="1">
    <location>
        <begin position="488"/>
        <end position="515"/>
    </location>
</feature>
<name>A0AB37WD24_9PLEO</name>
<feature type="compositionally biased region" description="Polar residues" evidence="2">
    <location>
        <begin position="696"/>
        <end position="705"/>
    </location>
</feature>
<feature type="region of interest" description="Disordered" evidence="2">
    <location>
        <begin position="598"/>
        <end position="625"/>
    </location>
</feature>
<feature type="region of interest" description="Disordered" evidence="2">
    <location>
        <begin position="1175"/>
        <end position="1226"/>
    </location>
</feature>
<dbReference type="InterPro" id="IPR011009">
    <property type="entry name" value="Kinase-like_dom_sf"/>
</dbReference>
<reference evidence="4" key="1">
    <citation type="submission" date="2017-10" db="EMBL/GenBank/DDBJ databases">
        <authorList>
            <person name="Armitage A.D."/>
            <person name="Barbara D.J."/>
            <person name="Woodhall J.W."/>
            <person name="Sreenivasaprasad S."/>
            <person name="Lane C.R."/>
            <person name="Clarkson J.P."/>
            <person name="Harrison R.J."/>
        </authorList>
    </citation>
    <scope>NUCLEOTIDE SEQUENCE</scope>
    <source>
        <strain evidence="4">FERA 1164</strain>
    </source>
</reference>
<dbReference type="SUPFAM" id="SSF56112">
    <property type="entry name" value="Protein kinase-like (PK-like)"/>
    <property type="match status" value="1"/>
</dbReference>
<dbReference type="Gene3D" id="1.10.510.10">
    <property type="entry name" value="Transferase(Phosphotransferase) domain 1"/>
    <property type="match status" value="2"/>
</dbReference>
<feature type="compositionally biased region" description="Polar residues" evidence="2">
    <location>
        <begin position="612"/>
        <end position="625"/>
    </location>
</feature>
<feature type="compositionally biased region" description="Polar residues" evidence="2">
    <location>
        <begin position="744"/>
        <end position="757"/>
    </location>
</feature>
<feature type="region of interest" description="Disordered" evidence="2">
    <location>
        <begin position="528"/>
        <end position="578"/>
    </location>
</feature>
<feature type="region of interest" description="Disordered" evidence="2">
    <location>
        <begin position="717"/>
        <end position="757"/>
    </location>
</feature>
<feature type="compositionally biased region" description="Basic residues" evidence="2">
    <location>
        <begin position="1217"/>
        <end position="1226"/>
    </location>
</feature>
<organism evidence="4 5">
    <name type="scientific">Alternaria tenuissima</name>
    <dbReference type="NCBI Taxonomy" id="119927"/>
    <lineage>
        <taxon>Eukaryota</taxon>
        <taxon>Fungi</taxon>
        <taxon>Dikarya</taxon>
        <taxon>Ascomycota</taxon>
        <taxon>Pezizomycotina</taxon>
        <taxon>Dothideomycetes</taxon>
        <taxon>Pleosporomycetidae</taxon>
        <taxon>Pleosporales</taxon>
        <taxon>Pleosporineae</taxon>
        <taxon>Pleosporaceae</taxon>
        <taxon>Alternaria</taxon>
        <taxon>Alternaria sect. Alternaria</taxon>
        <taxon>Alternaria alternata complex</taxon>
    </lineage>
</organism>
<dbReference type="GO" id="GO:0005524">
    <property type="term" value="F:ATP binding"/>
    <property type="evidence" value="ECO:0007669"/>
    <property type="project" value="InterPro"/>
</dbReference>
<feature type="compositionally biased region" description="Polar residues" evidence="2">
    <location>
        <begin position="1175"/>
        <end position="1202"/>
    </location>
</feature>
<dbReference type="PANTHER" id="PTHR24359:SF1">
    <property type="entry name" value="INHIBITOR OF NUCLEAR FACTOR KAPPA-B KINASE EPSILON SUBUNIT HOMOLOG 1-RELATED"/>
    <property type="match status" value="1"/>
</dbReference>
<feature type="compositionally biased region" description="Basic and acidic residues" evidence="2">
    <location>
        <begin position="676"/>
        <end position="692"/>
    </location>
</feature>
<gene>
    <name evidence="4" type="ORF">AA0115_g7697</name>
</gene>
<dbReference type="SMART" id="SM00220">
    <property type="entry name" value="S_TKc"/>
    <property type="match status" value="1"/>
</dbReference>
<dbReference type="GO" id="GO:0004674">
    <property type="term" value="F:protein serine/threonine kinase activity"/>
    <property type="evidence" value="ECO:0007669"/>
    <property type="project" value="TreeGrafter"/>
</dbReference>
<evidence type="ECO:0000259" key="3">
    <source>
        <dbReference type="SMART" id="SM00220"/>
    </source>
</evidence>
<dbReference type="AlphaFoldDB" id="A0AB37WD24"/>
<dbReference type="InterPro" id="IPR000719">
    <property type="entry name" value="Prot_kinase_dom"/>
</dbReference>
<dbReference type="PANTHER" id="PTHR24359">
    <property type="entry name" value="SERINE/THREONINE-PROTEIN KINASE SBK1"/>
    <property type="match status" value="1"/>
</dbReference>
<accession>A0AB37WD24</accession>
<evidence type="ECO:0000256" key="2">
    <source>
        <dbReference type="SAM" id="MobiDB-lite"/>
    </source>
</evidence>
<dbReference type="Proteomes" id="UP000292340">
    <property type="component" value="Unassembled WGS sequence"/>
</dbReference>
<feature type="region of interest" description="Disordered" evidence="2">
    <location>
        <begin position="676"/>
        <end position="705"/>
    </location>
</feature>
<sequence length="1226" mass="139058">MAHTVQPHASQTLREFLHLLKQQWTLSVACQNQCDPPEQCSCLRYIVHVEDLKRWWKRTVSESTGQTKLQRLLDELEPAEHQLFPVEQKLFSGEYTCLTVFSLLLTQGRHHLIERFHNSGIDDRDLEKITPNSEATLRNSLAIVPSHDDVEKIIGDFQRERWAYCPLKLELHMDRYLQFTRVIPPFCRKVILGDKGGTASIYWVTVQKDLLSDDSLKNALQDSLYQDKEFGECYQMVLKSYTGKYRTAYDLEKQAFLGLKHKETVPIVRYLGCYTHQYGEGSDAGTTYNLLLEWGQRDLYEAWEDEKNVPPVRAREIIRTWKSIFEVADAIRHIHNLEVQRGKEKPSLKFNGWHADIKPDNILLVRGRAPEVSMKQSNGTLSSVTQSIDIWSFGCVLSVAATWIALGFQGVRQYEVLRKLSPANKVNGQIYDRFHNGYDVLPEIKQWHDFLRGHLRPSDTATPLVLDLIELKMLQQEPLRRIDTSRLCQELKHLLRSAEDRINDLEHNSKDTDAIVLRALLEVEQTAEFQRSSEQTTNPLQQRLNATTDAPPIDPRPRSSIQTQKEERRKSRRLGLTPYRREILQSELADRSYVISEEANSSTKEYHRGDTTESPIQENFPESQYPTSGILKESFPSAGAIGIHTKSDHGQDTIPSLTLSVPTAEDNGVLQLPVKAHHDFGPRGQGHEEGLDANHAGSSDAISDRTQTFRSTDQKYETNLKPLHSATDPSSSSKHKELVMEDTSGPSSEPASLSHSGALSNSITLSAEFTRFRGPQNESDGIGHFKHVGHQVETRGDLPSHRSRDAEVLHNSVHSQQPGTSVYNPPNHAGSVHEMPVVRSPDPGLPHRLDSSATSPLTDGVLQGLRIVSEAAPFDREQDRNSAITNFEDVPSEVFDLPYDVCQQRKLLEMGTPKGIRAKVKSKFGWEDRKPDSNLAPTFSVSRDLVLIIDNGATMFQHWPIAMFVAETLAMKAAGLDRDGIDVYFTVDGDAHNLKALVGDGGRQRLRKALLNAAPDNIDHKDSQTNMLEVLFRIAENWRTKGKSATTLLVLTDGLWKKTNNDVFDDAIIDLAQDAAQAANLRTGNRPFSFQFIRFGDEGYERLRYLDDQLCKERNRGRDIIDHCSWRTSVYKMFKGSIDGFHDQSDADEQDMKYYYPALVALFKAYNESNHLQERSTGFLSPTSPTQSPLARTFSRSSNSLNWEKHRSVPETSPQRRSSHRKMFSQ</sequence>
<protein>
    <recommendedName>
        <fullName evidence="3">Protein kinase domain-containing protein</fullName>
    </recommendedName>
</protein>
<evidence type="ECO:0000313" key="4">
    <source>
        <dbReference type="EMBL" id="RYN25396.1"/>
    </source>
</evidence>
<reference evidence="4" key="2">
    <citation type="journal article" date="2019" name="bioRxiv">
        <title>Genomics, evolutionary history and diagnostics of the Alternaria alternata species group including apple and Asian pear pathotypes.</title>
        <authorList>
            <person name="Armitage A.D."/>
            <person name="Cockerton H.M."/>
            <person name="Sreenivasaprasad S."/>
            <person name="Woodhall J.W."/>
            <person name="Lane C.R."/>
            <person name="Harrison R.J."/>
            <person name="Clarkson J.P."/>
        </authorList>
    </citation>
    <scope>NUCLEOTIDE SEQUENCE</scope>
    <source>
        <strain evidence="4">FERA 1164</strain>
    </source>
</reference>
<proteinExistence type="predicted"/>
<evidence type="ECO:0000313" key="5">
    <source>
        <dbReference type="Proteomes" id="UP000292340"/>
    </source>
</evidence>
<keyword evidence="1" id="KW-0175">Coiled coil</keyword>